<reference evidence="1 2" key="1">
    <citation type="submission" date="2017-07" db="EMBL/GenBank/DDBJ databases">
        <title>Isolation and whole genome analysis of endospore-forming bacteria from heroin.</title>
        <authorList>
            <person name="Kalinowski J."/>
            <person name="Ahrens B."/>
            <person name="Al-Dilaimi A."/>
            <person name="Winkler A."/>
            <person name="Wibberg D."/>
            <person name="Schleenbecker U."/>
            <person name="Ruckert C."/>
            <person name="Wolfel R."/>
            <person name="Grass G."/>
        </authorList>
    </citation>
    <scope>NUCLEOTIDE SEQUENCE [LARGE SCALE GENOMIC DNA]</scope>
    <source>
        <strain evidence="1 2">7523-2</strain>
    </source>
</reference>
<dbReference type="AlphaFoldDB" id="A0A268RW28"/>
<sequence length="245" mass="28620">MKAPQRVIDIWRRFDDFPMETLTKAWYSQIASVNKQRTVDLMKLHREEYGTSGNCFDLAIWLINEFRENQLQAYAVFTPDLHVAVVVIDDEGRKYLCDLGDQWIQPILIDREHEEYTEAFLEGFFPGAQIKLTAQLENLVVTYRRPNGKESHQTFNLTPVSDNELIAAGETTQRNIRSPLVEKRIFMDDQVAHWEFDNYQSFICYNTGREIEKQLSRVEEWANRISKVSGMDEDVVLQALEVYSG</sequence>
<evidence type="ECO:0000313" key="1">
    <source>
        <dbReference type="EMBL" id="PAF23956.1"/>
    </source>
</evidence>
<comment type="caution">
    <text evidence="1">The sequence shown here is derived from an EMBL/GenBank/DDBJ whole genome shotgun (WGS) entry which is preliminary data.</text>
</comment>
<evidence type="ECO:0000313" key="2">
    <source>
        <dbReference type="Proteomes" id="UP000216133"/>
    </source>
</evidence>
<dbReference type="InterPro" id="IPR038765">
    <property type="entry name" value="Papain-like_cys_pep_sf"/>
</dbReference>
<dbReference type="Proteomes" id="UP000216133">
    <property type="component" value="Unassembled WGS sequence"/>
</dbReference>
<dbReference type="SUPFAM" id="SSF54001">
    <property type="entry name" value="Cysteine proteinases"/>
    <property type="match status" value="1"/>
</dbReference>
<dbReference type="RefSeq" id="WP_095239125.1">
    <property type="nucleotide sequence ID" value="NZ_JAHHYG010000025.1"/>
</dbReference>
<name>A0A268RW28_SHOCL</name>
<proteinExistence type="predicted"/>
<accession>A0A268RW28</accession>
<protein>
    <submittedName>
        <fullName evidence="1">Uncharacterized protein</fullName>
    </submittedName>
</protein>
<dbReference type="EMBL" id="NPBS01000133">
    <property type="protein sequence ID" value="PAF23956.1"/>
    <property type="molecule type" value="Genomic_DNA"/>
</dbReference>
<organism evidence="1 2">
    <name type="scientific">Shouchella clausii</name>
    <name type="common">Alkalihalobacillus clausii</name>
    <dbReference type="NCBI Taxonomy" id="79880"/>
    <lineage>
        <taxon>Bacteria</taxon>
        <taxon>Bacillati</taxon>
        <taxon>Bacillota</taxon>
        <taxon>Bacilli</taxon>
        <taxon>Bacillales</taxon>
        <taxon>Bacillaceae</taxon>
        <taxon>Shouchella</taxon>
    </lineage>
</organism>
<gene>
    <name evidence="1" type="ORF">CHH61_21090</name>
</gene>